<dbReference type="OrthoDB" id="1879at2759"/>
<name>M7WJ14_ENTHI</name>
<reference evidence="6 7" key="1">
    <citation type="submission" date="2013-01" db="EMBL/GenBank/DDBJ databases">
        <authorList>
            <person name="Inman J."/>
            <person name="Zafar N."/>
            <person name="Lorenzi H."/>
            <person name="Caler E."/>
        </authorList>
    </citation>
    <scope>NUCLEOTIDE SEQUENCE [LARGE SCALE GENOMIC DNA]</scope>
    <source>
        <strain evidence="6 7">HM-3:IMSS</strain>
    </source>
</reference>
<dbReference type="Pfam" id="PF13086">
    <property type="entry name" value="AAA_11"/>
    <property type="match status" value="1"/>
</dbReference>
<dbReference type="Proteomes" id="UP000030780">
    <property type="component" value="Unassembled WGS sequence"/>
</dbReference>
<feature type="domain" description="DNA2/NAM7 helicase helicase" evidence="5">
    <location>
        <begin position="13"/>
        <end position="88"/>
    </location>
</feature>
<dbReference type="AlphaFoldDB" id="M7WJ14"/>
<dbReference type="VEuPathDB" id="AmoebaDB:KM1_258500"/>
<evidence type="ECO:0000256" key="2">
    <source>
        <dbReference type="ARBA" id="ARBA00022801"/>
    </source>
</evidence>
<dbReference type="Gene3D" id="3.40.50.300">
    <property type="entry name" value="P-loop containing nucleotide triphosphate hydrolases"/>
    <property type="match status" value="1"/>
</dbReference>
<organism evidence="6 7">
    <name type="scientific">Entamoeba histolytica HM-3:IMSS</name>
    <dbReference type="NCBI Taxonomy" id="885315"/>
    <lineage>
        <taxon>Eukaryota</taxon>
        <taxon>Amoebozoa</taxon>
        <taxon>Evosea</taxon>
        <taxon>Archamoebae</taxon>
        <taxon>Mastigamoebida</taxon>
        <taxon>Entamoebidae</taxon>
        <taxon>Entamoeba</taxon>
    </lineage>
</organism>
<protein>
    <recommendedName>
        <fullName evidence="5">DNA2/NAM7 helicase helicase domain-containing protein</fullName>
    </recommendedName>
</protein>
<evidence type="ECO:0000259" key="5">
    <source>
        <dbReference type="Pfam" id="PF13086"/>
    </source>
</evidence>
<keyword evidence="1" id="KW-0547">Nucleotide-binding</keyword>
<evidence type="ECO:0000256" key="1">
    <source>
        <dbReference type="ARBA" id="ARBA00022741"/>
    </source>
</evidence>
<dbReference type="PANTHER" id="PTHR43788:SF16">
    <property type="entry name" value="HELICASE WITH ZINC FINGER 2"/>
    <property type="match status" value="1"/>
</dbReference>
<dbReference type="PANTHER" id="PTHR43788">
    <property type="entry name" value="DNA2/NAM7 HELICASE FAMILY MEMBER"/>
    <property type="match status" value="1"/>
</dbReference>
<dbReference type="SUPFAM" id="SSF52540">
    <property type="entry name" value="P-loop containing nucleoside triphosphate hydrolases"/>
    <property type="match status" value="1"/>
</dbReference>
<gene>
    <name evidence="6" type="ORF">KM1_258500</name>
</gene>
<dbReference type="InterPro" id="IPR050534">
    <property type="entry name" value="Coronavir_polyprotein_1ab"/>
</dbReference>
<dbReference type="InterPro" id="IPR027417">
    <property type="entry name" value="P-loop_NTPase"/>
</dbReference>
<evidence type="ECO:0000256" key="3">
    <source>
        <dbReference type="ARBA" id="ARBA00022806"/>
    </source>
</evidence>
<dbReference type="EMBL" id="KB637043">
    <property type="protein sequence ID" value="EMS18011.1"/>
    <property type="molecule type" value="Genomic_DNA"/>
</dbReference>
<dbReference type="GO" id="GO:0005524">
    <property type="term" value="F:ATP binding"/>
    <property type="evidence" value="ECO:0007669"/>
    <property type="project" value="UniProtKB-KW"/>
</dbReference>
<dbReference type="GO" id="GO:0043139">
    <property type="term" value="F:5'-3' DNA helicase activity"/>
    <property type="evidence" value="ECO:0007669"/>
    <property type="project" value="TreeGrafter"/>
</dbReference>
<keyword evidence="3" id="KW-0347">Helicase</keyword>
<dbReference type="InterPro" id="IPR041677">
    <property type="entry name" value="DNA2/NAM7_AAA_11"/>
</dbReference>
<dbReference type="GO" id="GO:0016787">
    <property type="term" value="F:hydrolase activity"/>
    <property type="evidence" value="ECO:0007669"/>
    <property type="project" value="UniProtKB-KW"/>
</dbReference>
<proteinExistence type="predicted"/>
<keyword evidence="2" id="KW-0378">Hydrolase</keyword>
<evidence type="ECO:0000313" key="6">
    <source>
        <dbReference type="EMBL" id="EMS18011.1"/>
    </source>
</evidence>
<evidence type="ECO:0000256" key="4">
    <source>
        <dbReference type="ARBA" id="ARBA00022840"/>
    </source>
</evidence>
<accession>M7WJ14</accession>
<evidence type="ECO:0000313" key="7">
    <source>
        <dbReference type="Proteomes" id="UP000030780"/>
    </source>
</evidence>
<keyword evidence="4" id="KW-0067">ATP-binding</keyword>
<sequence>MSAEKYNIPNLSNLNDYQRKAIYNALNEDISLVIGPPGTGKTTVAVSIAQYLIYNKRRFYNINRGEKKLLVCASSNNAVDVICSKLIEKVFQQLE</sequence>